<accession>A0A3B1B9R8</accession>
<protein>
    <recommendedName>
        <fullName evidence="2">Membrane-bound metal-dependent hydrolase YdjM, induced during SOS response</fullName>
    </recommendedName>
</protein>
<name>A0A3B1B9R8_9ZZZZ</name>
<dbReference type="EMBL" id="UOGA01000031">
    <property type="protein sequence ID" value="VAX15036.1"/>
    <property type="molecule type" value="Genomic_DNA"/>
</dbReference>
<dbReference type="InterPro" id="IPR007404">
    <property type="entry name" value="YdjM-like"/>
</dbReference>
<organism evidence="1">
    <name type="scientific">hydrothermal vent metagenome</name>
    <dbReference type="NCBI Taxonomy" id="652676"/>
    <lineage>
        <taxon>unclassified sequences</taxon>
        <taxon>metagenomes</taxon>
        <taxon>ecological metagenomes</taxon>
    </lineage>
</organism>
<evidence type="ECO:0000313" key="1">
    <source>
        <dbReference type="EMBL" id="VAX15036.1"/>
    </source>
</evidence>
<evidence type="ECO:0008006" key="2">
    <source>
        <dbReference type="Google" id="ProtNLM"/>
    </source>
</evidence>
<reference evidence="1" key="1">
    <citation type="submission" date="2018-06" db="EMBL/GenBank/DDBJ databases">
        <authorList>
            <person name="Zhirakovskaya E."/>
        </authorList>
    </citation>
    <scope>NUCLEOTIDE SEQUENCE</scope>
</reference>
<dbReference type="AlphaFoldDB" id="A0A3B1B9R8"/>
<dbReference type="Pfam" id="PF04307">
    <property type="entry name" value="YdjM"/>
    <property type="match status" value="1"/>
</dbReference>
<proteinExistence type="predicted"/>
<gene>
    <name evidence="1" type="ORF">MNBD_NITROSPINAE04-1319</name>
</gene>
<sequence length="194" mass="21000">MPTPVGHTLAGLAIWAVSEKPKPPLKDLLTARCLGWAALCVTASNIPDADFITITRAGLEFSGQRHHGITHSIGFAVGLGVMVWVWGKIRKSEFAARAAALTTVCYSAHIFLDLFNVDTYPVNGIGLPALWPLTDRYFIFPIFPGASRVDILSFHNVVAVGLEVLLYSSVFLAALMRGRSRGNSARTAKPRLSP</sequence>